<dbReference type="EC" id="3.4.21.92" evidence="7"/>
<evidence type="ECO:0000256" key="10">
    <source>
        <dbReference type="SAM" id="MobiDB-lite"/>
    </source>
</evidence>
<evidence type="ECO:0000256" key="3">
    <source>
        <dbReference type="ARBA" id="ARBA00022670"/>
    </source>
</evidence>
<sequence length="240" mass="26227">MANSQSSQFPFSDFRPSERSLSDRVLAQSTSRGAEAVVPMVVEQSGRGDRAFDIYSRLLRERIVFLGTPVDDTVADSIIAQLLFLDAEDPERDIQLYINSPGGSVTAGLAIYDTMQQVRPDIVTICYGLAASMGAFLLAAGAAGKRLSLPSSRIMIHQPSGGAQGQAVDIEIQAKEILYLKRTLNELLAYHTGQPFEKIEADTERDFFMSAEEAKNYGLIDQVVVRHNLPMPGESITAVK</sequence>
<feature type="active site" evidence="7 8">
    <location>
        <position position="157"/>
    </location>
</feature>
<dbReference type="GO" id="GO:0005737">
    <property type="term" value="C:cytoplasm"/>
    <property type="evidence" value="ECO:0007669"/>
    <property type="project" value="UniProtKB-SubCell"/>
</dbReference>
<dbReference type="Proteomes" id="UP000757435">
    <property type="component" value="Unassembled WGS sequence"/>
</dbReference>
<dbReference type="InterPro" id="IPR029045">
    <property type="entry name" value="ClpP/crotonase-like_dom_sf"/>
</dbReference>
<comment type="subcellular location">
    <subcellularLocation>
        <location evidence="7">Cytoplasm</location>
    </subcellularLocation>
</comment>
<keyword evidence="11" id="KW-1133">Transmembrane helix</keyword>
<dbReference type="InterPro" id="IPR023562">
    <property type="entry name" value="ClpP/TepA"/>
</dbReference>
<keyword evidence="5 7" id="KW-0720">Serine protease</keyword>
<keyword evidence="2 7" id="KW-0963">Cytoplasm</keyword>
<evidence type="ECO:0000313" key="12">
    <source>
        <dbReference type="EMBL" id="MBW4657496.1"/>
    </source>
</evidence>
<evidence type="ECO:0000256" key="8">
    <source>
        <dbReference type="PROSITE-ProRule" id="PRU10086"/>
    </source>
</evidence>
<dbReference type="NCBIfam" id="NF001368">
    <property type="entry name" value="PRK00277.1"/>
    <property type="match status" value="1"/>
</dbReference>
<feature type="transmembrane region" description="Helical" evidence="11">
    <location>
        <begin position="122"/>
        <end position="143"/>
    </location>
</feature>
<comment type="function">
    <text evidence="7">Cleaves peptides in various proteins in a process that requires ATP hydrolysis. Has a chymotrypsin-like activity. Plays a major role in the degradation of misfolded proteins.</text>
</comment>
<dbReference type="FunFam" id="3.90.226.10:FF:000001">
    <property type="entry name" value="ATP-dependent Clp protease proteolytic subunit"/>
    <property type="match status" value="1"/>
</dbReference>
<dbReference type="Pfam" id="PF00574">
    <property type="entry name" value="CLP_protease"/>
    <property type="match status" value="1"/>
</dbReference>
<gene>
    <name evidence="7 12" type="primary">clpP</name>
    <name evidence="12" type="ORF">KME15_02385</name>
</gene>
<evidence type="ECO:0000256" key="6">
    <source>
        <dbReference type="ARBA" id="ARBA00034021"/>
    </source>
</evidence>
<evidence type="ECO:0000256" key="7">
    <source>
        <dbReference type="HAMAP-Rule" id="MF_00444"/>
    </source>
</evidence>
<dbReference type="PRINTS" id="PR00127">
    <property type="entry name" value="CLPPROTEASEP"/>
</dbReference>
<dbReference type="AlphaFoldDB" id="A0A951Q8P3"/>
<evidence type="ECO:0000256" key="2">
    <source>
        <dbReference type="ARBA" id="ARBA00022490"/>
    </source>
</evidence>
<reference evidence="12" key="1">
    <citation type="submission" date="2021-05" db="EMBL/GenBank/DDBJ databases">
        <authorList>
            <person name="Pietrasiak N."/>
            <person name="Ward R."/>
            <person name="Stajich J.E."/>
            <person name="Kurbessoian T."/>
        </authorList>
    </citation>
    <scope>NUCLEOTIDE SEQUENCE</scope>
    <source>
        <strain evidence="12">UHER 2000/2452</strain>
    </source>
</reference>
<comment type="subunit">
    <text evidence="7">Fourteen ClpP subunits assemble into 2 heptameric rings which stack back to back to give a disk-like structure with a central cavity, resembling the structure of eukaryotic proteasomes.</text>
</comment>
<feature type="region of interest" description="Disordered" evidence="10">
    <location>
        <begin position="1"/>
        <end position="22"/>
    </location>
</feature>
<dbReference type="Gene3D" id="3.90.226.10">
    <property type="entry name" value="2-enoyl-CoA Hydratase, Chain A, domain 1"/>
    <property type="match status" value="1"/>
</dbReference>
<feature type="active site" description="Nucleophile" evidence="7">
    <location>
        <position position="132"/>
    </location>
</feature>
<organism evidence="12 13">
    <name type="scientific">Drouetiella hepatica Uher 2000/2452</name>
    <dbReference type="NCBI Taxonomy" id="904376"/>
    <lineage>
        <taxon>Bacteria</taxon>
        <taxon>Bacillati</taxon>
        <taxon>Cyanobacteriota</taxon>
        <taxon>Cyanophyceae</taxon>
        <taxon>Oculatellales</taxon>
        <taxon>Oculatellaceae</taxon>
        <taxon>Drouetiella</taxon>
    </lineage>
</organism>
<dbReference type="GO" id="GO:0009368">
    <property type="term" value="C:endopeptidase Clp complex"/>
    <property type="evidence" value="ECO:0007669"/>
    <property type="project" value="TreeGrafter"/>
</dbReference>
<dbReference type="NCBIfam" id="TIGR00493">
    <property type="entry name" value="clpP"/>
    <property type="match status" value="1"/>
</dbReference>
<evidence type="ECO:0000256" key="4">
    <source>
        <dbReference type="ARBA" id="ARBA00022801"/>
    </source>
</evidence>
<keyword evidence="4 7" id="KW-0378">Hydrolase</keyword>
<name>A0A951Q8P3_9CYAN</name>
<dbReference type="EMBL" id="JAHHHD010000002">
    <property type="protein sequence ID" value="MBW4657496.1"/>
    <property type="molecule type" value="Genomic_DNA"/>
</dbReference>
<dbReference type="GO" id="GO:0004176">
    <property type="term" value="F:ATP-dependent peptidase activity"/>
    <property type="evidence" value="ECO:0007669"/>
    <property type="project" value="InterPro"/>
</dbReference>
<dbReference type="CDD" id="cd07017">
    <property type="entry name" value="S14_ClpP_2"/>
    <property type="match status" value="1"/>
</dbReference>
<proteinExistence type="inferred from homology"/>
<dbReference type="PANTHER" id="PTHR10381">
    <property type="entry name" value="ATP-DEPENDENT CLP PROTEASE PROTEOLYTIC SUBUNIT"/>
    <property type="match status" value="1"/>
</dbReference>
<feature type="compositionally biased region" description="Polar residues" evidence="10">
    <location>
        <begin position="1"/>
        <end position="10"/>
    </location>
</feature>
<dbReference type="PANTHER" id="PTHR10381:SF70">
    <property type="entry name" value="ATP-DEPENDENT CLP PROTEASE PROTEOLYTIC SUBUNIT"/>
    <property type="match status" value="1"/>
</dbReference>
<evidence type="ECO:0000256" key="11">
    <source>
        <dbReference type="SAM" id="Phobius"/>
    </source>
</evidence>
<dbReference type="HAMAP" id="MF_00444">
    <property type="entry name" value="ClpP"/>
    <property type="match status" value="1"/>
</dbReference>
<evidence type="ECO:0000313" key="13">
    <source>
        <dbReference type="Proteomes" id="UP000757435"/>
    </source>
</evidence>
<dbReference type="GO" id="GO:0051117">
    <property type="term" value="F:ATPase binding"/>
    <property type="evidence" value="ECO:0007669"/>
    <property type="project" value="TreeGrafter"/>
</dbReference>
<accession>A0A951Q8P3</accession>
<dbReference type="InterPro" id="IPR033135">
    <property type="entry name" value="ClpP_His_AS"/>
</dbReference>
<keyword evidence="11" id="KW-0472">Membrane</keyword>
<evidence type="ECO:0000256" key="9">
    <source>
        <dbReference type="RuleBase" id="RU003567"/>
    </source>
</evidence>
<dbReference type="GO" id="GO:0004252">
    <property type="term" value="F:serine-type endopeptidase activity"/>
    <property type="evidence" value="ECO:0007669"/>
    <property type="project" value="UniProtKB-UniRule"/>
</dbReference>
<keyword evidence="3 7" id="KW-0645">Protease</keyword>
<dbReference type="NCBIfam" id="NF009205">
    <property type="entry name" value="PRK12553.1"/>
    <property type="match status" value="1"/>
</dbReference>
<comment type="caution">
    <text evidence="12">The sequence shown here is derived from an EMBL/GenBank/DDBJ whole genome shotgun (WGS) entry which is preliminary data.</text>
</comment>
<keyword evidence="11" id="KW-0812">Transmembrane</keyword>
<reference evidence="12" key="2">
    <citation type="journal article" date="2022" name="Microbiol. Resour. Announc.">
        <title>Metagenome Sequencing to Explore Phylogenomics of Terrestrial Cyanobacteria.</title>
        <authorList>
            <person name="Ward R.D."/>
            <person name="Stajich J.E."/>
            <person name="Johansen J.R."/>
            <person name="Huntemann M."/>
            <person name="Clum A."/>
            <person name="Foster B."/>
            <person name="Foster B."/>
            <person name="Roux S."/>
            <person name="Palaniappan K."/>
            <person name="Varghese N."/>
            <person name="Mukherjee S."/>
            <person name="Reddy T.B.K."/>
            <person name="Daum C."/>
            <person name="Copeland A."/>
            <person name="Chen I.A."/>
            <person name="Ivanova N.N."/>
            <person name="Kyrpides N.C."/>
            <person name="Shapiro N."/>
            <person name="Eloe-Fadrosh E.A."/>
            <person name="Pietrasiak N."/>
        </authorList>
    </citation>
    <scope>NUCLEOTIDE SEQUENCE</scope>
    <source>
        <strain evidence="12">UHER 2000/2452</strain>
    </source>
</reference>
<dbReference type="InterPro" id="IPR001907">
    <property type="entry name" value="ClpP"/>
</dbReference>
<evidence type="ECO:0000256" key="1">
    <source>
        <dbReference type="ARBA" id="ARBA00007039"/>
    </source>
</evidence>
<comment type="similarity">
    <text evidence="1 7 9">Belongs to the peptidase S14 family.</text>
</comment>
<dbReference type="GO" id="GO:0006515">
    <property type="term" value="P:protein quality control for misfolded or incompletely synthesized proteins"/>
    <property type="evidence" value="ECO:0007669"/>
    <property type="project" value="TreeGrafter"/>
</dbReference>
<dbReference type="PROSITE" id="PS00382">
    <property type="entry name" value="CLP_PROTEASE_HIS"/>
    <property type="match status" value="1"/>
</dbReference>
<protein>
    <recommendedName>
        <fullName evidence="7 9">ATP-dependent Clp protease proteolytic subunit</fullName>
        <ecNumber evidence="7">3.4.21.92</ecNumber>
    </recommendedName>
    <alternativeName>
        <fullName evidence="7">Endopeptidase Clp</fullName>
    </alternativeName>
</protein>
<evidence type="ECO:0000256" key="5">
    <source>
        <dbReference type="ARBA" id="ARBA00022825"/>
    </source>
</evidence>
<comment type="catalytic activity">
    <reaction evidence="6 7 8">
        <text>Hydrolysis of proteins to small peptides in the presence of ATP and magnesium. alpha-casein is the usual test substrate. In the absence of ATP, only oligopeptides shorter than five residues are hydrolyzed (such as succinyl-Leu-Tyr-|-NHMec, and Leu-Tyr-Leu-|-Tyr-Trp, in which cleavage of the -Tyr-|-Leu- and -Tyr-|-Trp bonds also occurs).</text>
        <dbReference type="EC" id="3.4.21.92"/>
    </reaction>
</comment>
<dbReference type="SUPFAM" id="SSF52096">
    <property type="entry name" value="ClpP/crotonase"/>
    <property type="match status" value="1"/>
</dbReference>